<dbReference type="CDD" id="cd18722">
    <property type="entry name" value="PIN_NicB-like"/>
    <property type="match status" value="1"/>
</dbReference>
<evidence type="ECO:0000313" key="3">
    <source>
        <dbReference type="Proteomes" id="UP000783253"/>
    </source>
</evidence>
<dbReference type="Gene3D" id="3.40.50.1010">
    <property type="entry name" value="5'-nuclease"/>
    <property type="match status" value="1"/>
</dbReference>
<evidence type="ECO:0000313" key="2">
    <source>
        <dbReference type="EMBL" id="MBX7458507.1"/>
    </source>
</evidence>
<organism evidence="2 3">
    <name type="scientific">Qipengyuania polymorpha</name>
    <dbReference type="NCBI Taxonomy" id="2867234"/>
    <lineage>
        <taxon>Bacteria</taxon>
        <taxon>Pseudomonadati</taxon>
        <taxon>Pseudomonadota</taxon>
        <taxon>Alphaproteobacteria</taxon>
        <taxon>Sphingomonadales</taxon>
        <taxon>Erythrobacteraceae</taxon>
        <taxon>Qipengyuania</taxon>
    </lineage>
</organism>
<evidence type="ECO:0000259" key="1">
    <source>
        <dbReference type="Pfam" id="PF01936"/>
    </source>
</evidence>
<proteinExistence type="predicted"/>
<reference evidence="2 3" key="1">
    <citation type="submission" date="2021-08" db="EMBL/GenBank/DDBJ databases">
        <title>Comparative Genomics Analysis of the Genus Qipengyuania Reveals Extensive Genetic Diversity and Metabolic Versatility, Including the Description of Fifteen Novel Species.</title>
        <authorList>
            <person name="Liu Y."/>
        </authorList>
    </citation>
    <scope>NUCLEOTIDE SEQUENCE [LARGE SCALE GENOMIC DNA]</scope>
    <source>
        <strain evidence="2 3">1NDH17</strain>
    </source>
</reference>
<dbReference type="Proteomes" id="UP000783253">
    <property type="component" value="Unassembled WGS sequence"/>
</dbReference>
<dbReference type="InterPro" id="IPR021139">
    <property type="entry name" value="NYN"/>
</dbReference>
<dbReference type="RefSeq" id="WP_221573913.1">
    <property type="nucleotide sequence ID" value="NZ_JAIGNK010000003.1"/>
</dbReference>
<feature type="domain" description="NYN" evidence="1">
    <location>
        <begin position="2"/>
        <end position="173"/>
    </location>
</feature>
<keyword evidence="3" id="KW-1185">Reference proteome</keyword>
<name>A0ABS7IY73_9SPHN</name>
<dbReference type="EMBL" id="JAIGNK010000003">
    <property type="protein sequence ID" value="MBX7458507.1"/>
    <property type="molecule type" value="Genomic_DNA"/>
</dbReference>
<accession>A0ABS7IY73</accession>
<dbReference type="Pfam" id="PF01936">
    <property type="entry name" value="NYN"/>
    <property type="match status" value="1"/>
</dbReference>
<sequence length="209" mass="24006">MRTRVYVDGYNLYYACLKRSPHKWLNIHQLACSQLPKNRIDKTRYFTARVSARPHDPKQPQRQETYFRALATIPEIEVHFGHFLTHEVSMPDAAAWKAGQYKPVRVVKTEEKGSDVNLATYLLMDAADDLFDVAVIISNDSDLKEPIRLVKDKFGKRIVLLGSRKTRLSGALKPLADFIRQFGPNALEDAQFNNELTDKVGKFKKPSDW</sequence>
<comment type="caution">
    <text evidence="2">The sequence shown here is derived from an EMBL/GenBank/DDBJ whole genome shotgun (WGS) entry which is preliminary data.</text>
</comment>
<protein>
    <submittedName>
        <fullName evidence="2">NYN domain-containing protein</fullName>
    </submittedName>
</protein>
<gene>
    <name evidence="2" type="ORF">K3152_09635</name>
</gene>